<evidence type="ECO:0000256" key="1">
    <source>
        <dbReference type="ARBA" id="ARBA00008455"/>
    </source>
</evidence>
<dbReference type="PROSITE" id="PS00139">
    <property type="entry name" value="THIOL_PROTEASE_CYS"/>
    <property type="match status" value="1"/>
</dbReference>
<keyword evidence="11" id="KW-1185">Reference proteome</keyword>
<dbReference type="Gene3D" id="3.90.70.10">
    <property type="entry name" value="Cysteine proteinases"/>
    <property type="match status" value="1"/>
</dbReference>
<dbReference type="InterPro" id="IPR025661">
    <property type="entry name" value="Pept_asp_AS"/>
</dbReference>
<proteinExistence type="inferred from homology"/>
<dbReference type="AlphaFoldDB" id="A0AA36DHM1"/>
<keyword evidence="4" id="KW-0378">Hydrolase</keyword>
<keyword evidence="3 8" id="KW-0732">Signal</keyword>
<feature type="signal peptide" evidence="8">
    <location>
        <begin position="1"/>
        <end position="21"/>
    </location>
</feature>
<evidence type="ECO:0000256" key="3">
    <source>
        <dbReference type="ARBA" id="ARBA00022729"/>
    </source>
</evidence>
<dbReference type="InterPro" id="IPR013128">
    <property type="entry name" value="Peptidase_C1A"/>
</dbReference>
<protein>
    <recommendedName>
        <fullName evidence="9">Peptidase C1A papain C-terminal domain-containing protein</fullName>
    </recommendedName>
</protein>
<name>A0AA36DHM1_9BILA</name>
<organism evidence="10 11">
    <name type="scientific">Mesorhabditis spiculigera</name>
    <dbReference type="NCBI Taxonomy" id="96644"/>
    <lineage>
        <taxon>Eukaryota</taxon>
        <taxon>Metazoa</taxon>
        <taxon>Ecdysozoa</taxon>
        <taxon>Nematoda</taxon>
        <taxon>Chromadorea</taxon>
        <taxon>Rhabditida</taxon>
        <taxon>Rhabditina</taxon>
        <taxon>Rhabditomorpha</taxon>
        <taxon>Rhabditoidea</taxon>
        <taxon>Rhabditidae</taxon>
        <taxon>Mesorhabditinae</taxon>
        <taxon>Mesorhabditis</taxon>
    </lineage>
</organism>
<evidence type="ECO:0000313" key="10">
    <source>
        <dbReference type="EMBL" id="CAJ0587801.1"/>
    </source>
</evidence>
<keyword evidence="5" id="KW-0788">Thiol protease</keyword>
<keyword evidence="7" id="KW-1015">Disulfide bond</keyword>
<feature type="domain" description="Peptidase C1A papain C-terminal" evidence="9">
    <location>
        <begin position="108"/>
        <end position="363"/>
    </location>
</feature>
<evidence type="ECO:0000259" key="9">
    <source>
        <dbReference type="SMART" id="SM00645"/>
    </source>
</evidence>
<feature type="non-terminal residue" evidence="10">
    <location>
        <position position="367"/>
    </location>
</feature>
<dbReference type="CDD" id="cd02620">
    <property type="entry name" value="Peptidase_C1A_CathepsinB"/>
    <property type="match status" value="1"/>
</dbReference>
<dbReference type="SUPFAM" id="SSF54001">
    <property type="entry name" value="Cysteine proteinases"/>
    <property type="match status" value="1"/>
</dbReference>
<sequence length="367" mass="40705">MSGFLVPLFLISAPFWSTVAGGDTVGPLLSANANLRERVIDPETEFLSERELVDYVNGRQTAWQAEYHTRLGSYPDSLKAGLMGVPYIRPPILARKQLSTTRHLNISIPDTFDARDWWPECRDRIAHIRDQSSCGSCWAVAATEAFSDRICVASRGSIQIDASAGDLMECCKDCGYGCEGGYPFQAWQYFVNSGVVTGGDYKGPGCKPYPFPPCHKNHTHYRGDVCKDGMFHTPKCERKCDAHGYPKQYRNDKIYALNAYGVDKDPESIQKELMTYGPLEVAFEVYADFLHYKKGVYMHTAGGLLGGHAVKLFGWGQEDDEADGTPYWLLANSWGDDWGQAGFFKILRGTDECGIESGAVGGIPKLE</sequence>
<evidence type="ECO:0000256" key="5">
    <source>
        <dbReference type="ARBA" id="ARBA00022807"/>
    </source>
</evidence>
<evidence type="ECO:0000256" key="2">
    <source>
        <dbReference type="ARBA" id="ARBA00022670"/>
    </source>
</evidence>
<gene>
    <name evidence="10" type="ORF">MSPICULIGERA_LOCUS25755</name>
</gene>
<comment type="caution">
    <text evidence="10">The sequence shown here is derived from an EMBL/GenBank/DDBJ whole genome shotgun (WGS) entry which is preliminary data.</text>
</comment>
<reference evidence="10" key="1">
    <citation type="submission" date="2023-06" db="EMBL/GenBank/DDBJ databases">
        <authorList>
            <person name="Delattre M."/>
        </authorList>
    </citation>
    <scope>NUCLEOTIDE SEQUENCE</scope>
    <source>
        <strain evidence="10">AF72</strain>
    </source>
</reference>
<dbReference type="PANTHER" id="PTHR12411">
    <property type="entry name" value="CYSTEINE PROTEASE FAMILY C1-RELATED"/>
    <property type="match status" value="1"/>
</dbReference>
<keyword evidence="2" id="KW-0645">Protease</keyword>
<dbReference type="Proteomes" id="UP001177023">
    <property type="component" value="Unassembled WGS sequence"/>
</dbReference>
<evidence type="ECO:0000256" key="7">
    <source>
        <dbReference type="ARBA" id="ARBA00023157"/>
    </source>
</evidence>
<dbReference type="InterPro" id="IPR038765">
    <property type="entry name" value="Papain-like_cys_pep_sf"/>
</dbReference>
<dbReference type="Pfam" id="PF00112">
    <property type="entry name" value="Peptidase_C1"/>
    <property type="match status" value="1"/>
</dbReference>
<dbReference type="FunFam" id="3.90.70.10:FF:000031">
    <property type="entry name" value="Cathepsin B"/>
    <property type="match status" value="1"/>
</dbReference>
<dbReference type="InterPro" id="IPR000668">
    <property type="entry name" value="Peptidase_C1A_C"/>
</dbReference>
<evidence type="ECO:0000313" key="11">
    <source>
        <dbReference type="Proteomes" id="UP001177023"/>
    </source>
</evidence>
<dbReference type="EMBL" id="CATQJA010002710">
    <property type="protein sequence ID" value="CAJ0587801.1"/>
    <property type="molecule type" value="Genomic_DNA"/>
</dbReference>
<evidence type="ECO:0000256" key="8">
    <source>
        <dbReference type="SAM" id="SignalP"/>
    </source>
</evidence>
<dbReference type="PROSITE" id="PS00640">
    <property type="entry name" value="THIOL_PROTEASE_ASN"/>
    <property type="match status" value="1"/>
</dbReference>
<evidence type="ECO:0000256" key="4">
    <source>
        <dbReference type="ARBA" id="ARBA00022801"/>
    </source>
</evidence>
<dbReference type="GO" id="GO:0008234">
    <property type="term" value="F:cysteine-type peptidase activity"/>
    <property type="evidence" value="ECO:0007669"/>
    <property type="project" value="UniProtKB-KW"/>
</dbReference>
<keyword evidence="6" id="KW-0865">Zymogen</keyword>
<dbReference type="PRINTS" id="PR00705">
    <property type="entry name" value="PAPAIN"/>
</dbReference>
<dbReference type="InterPro" id="IPR000169">
    <property type="entry name" value="Pept_cys_AS"/>
</dbReference>
<feature type="chain" id="PRO_5041290350" description="Peptidase C1A papain C-terminal domain-containing protein" evidence="8">
    <location>
        <begin position="22"/>
        <end position="367"/>
    </location>
</feature>
<dbReference type="GO" id="GO:0006508">
    <property type="term" value="P:proteolysis"/>
    <property type="evidence" value="ECO:0007669"/>
    <property type="project" value="UniProtKB-KW"/>
</dbReference>
<evidence type="ECO:0000256" key="6">
    <source>
        <dbReference type="ARBA" id="ARBA00023145"/>
    </source>
</evidence>
<accession>A0AA36DHM1</accession>
<comment type="similarity">
    <text evidence="1">Belongs to the peptidase C1 family.</text>
</comment>
<dbReference type="SMART" id="SM00645">
    <property type="entry name" value="Pept_C1"/>
    <property type="match status" value="1"/>
</dbReference>